<feature type="compositionally biased region" description="Basic and acidic residues" evidence="1">
    <location>
        <begin position="1"/>
        <end position="10"/>
    </location>
</feature>
<evidence type="ECO:0000313" key="4">
    <source>
        <dbReference type="EMBL" id="CAI2374582.1"/>
    </source>
</evidence>
<keyword evidence="2" id="KW-1133">Transmembrane helix</keyword>
<accession>A0AAD1XL03</accession>
<feature type="domain" description="LITAF" evidence="3">
    <location>
        <begin position="54"/>
        <end position="140"/>
    </location>
</feature>
<keyword evidence="2" id="KW-0812">Transmembrane</keyword>
<proteinExistence type="predicted"/>
<evidence type="ECO:0000313" key="5">
    <source>
        <dbReference type="Proteomes" id="UP001295684"/>
    </source>
</evidence>
<dbReference type="InterPro" id="IPR006629">
    <property type="entry name" value="LITAF"/>
</dbReference>
<reference evidence="4" key="1">
    <citation type="submission" date="2023-07" db="EMBL/GenBank/DDBJ databases">
        <authorList>
            <consortium name="AG Swart"/>
            <person name="Singh M."/>
            <person name="Singh A."/>
            <person name="Seah K."/>
            <person name="Emmerich C."/>
        </authorList>
    </citation>
    <scope>NUCLEOTIDE SEQUENCE</scope>
    <source>
        <strain evidence="4">DP1</strain>
    </source>
</reference>
<gene>
    <name evidence="4" type="ORF">ECRASSUSDP1_LOCUS15937</name>
</gene>
<feature type="transmembrane region" description="Helical" evidence="2">
    <location>
        <begin position="166"/>
        <end position="184"/>
    </location>
</feature>
<dbReference type="AlphaFoldDB" id="A0AAD1XL03"/>
<dbReference type="Proteomes" id="UP001295684">
    <property type="component" value="Unassembled WGS sequence"/>
</dbReference>
<feature type="region of interest" description="Disordered" evidence="1">
    <location>
        <begin position="1"/>
        <end position="46"/>
    </location>
</feature>
<dbReference type="PROSITE" id="PS51837">
    <property type="entry name" value="LITAF"/>
    <property type="match status" value="1"/>
</dbReference>
<name>A0AAD1XL03_EUPCR</name>
<keyword evidence="2" id="KW-0472">Membrane</keyword>
<evidence type="ECO:0000259" key="3">
    <source>
        <dbReference type="PROSITE" id="PS51837"/>
    </source>
</evidence>
<dbReference type="EMBL" id="CAMPGE010016000">
    <property type="protein sequence ID" value="CAI2374582.1"/>
    <property type="molecule type" value="Genomic_DNA"/>
</dbReference>
<protein>
    <recommendedName>
        <fullName evidence="3">LITAF domain-containing protein</fullName>
    </recommendedName>
</protein>
<dbReference type="Pfam" id="PF10601">
    <property type="entry name" value="zf-LITAF-like"/>
    <property type="match status" value="1"/>
</dbReference>
<keyword evidence="5" id="KW-1185">Reference proteome</keyword>
<sequence>MKAKKEHDSDEEHDETQDEIMPSSSQVADGPISPPSQDAPKTNRRKQMEREVLNYNYMDDPEEGVFFEEQSQEILCPYCDTKEDSIVEYKNNILGYLVCLILLFALGWISFMVLPLILSLTKSAVHRCPKCFNEVKDNSLLGFSSMEDKVISFTIGNFAIAVSRKYLLYISLSVLCGIVLYVLMTSGSGFQEQRPLTNIRWQEFRDDCGFVSYSEQPRKSIRVFDRKYLGKGVTWDGYIVQVNALSEDSLAHFYHASSILVKMVPDDKKEDDASLVLTLSENMTEDYKDELLSLNVGDHIRFNATIVSQGDQSHLHHLHSFGFKKVEGSAHVNLNAFRNGRYKIRQEGDHPVVEE</sequence>
<evidence type="ECO:0000256" key="1">
    <source>
        <dbReference type="SAM" id="MobiDB-lite"/>
    </source>
</evidence>
<comment type="caution">
    <text evidence="4">The sequence shown here is derived from an EMBL/GenBank/DDBJ whole genome shotgun (WGS) entry which is preliminary data.</text>
</comment>
<evidence type="ECO:0000256" key="2">
    <source>
        <dbReference type="SAM" id="Phobius"/>
    </source>
</evidence>
<feature type="transmembrane region" description="Helical" evidence="2">
    <location>
        <begin position="93"/>
        <end position="117"/>
    </location>
</feature>
<organism evidence="4 5">
    <name type="scientific">Euplotes crassus</name>
    <dbReference type="NCBI Taxonomy" id="5936"/>
    <lineage>
        <taxon>Eukaryota</taxon>
        <taxon>Sar</taxon>
        <taxon>Alveolata</taxon>
        <taxon>Ciliophora</taxon>
        <taxon>Intramacronucleata</taxon>
        <taxon>Spirotrichea</taxon>
        <taxon>Hypotrichia</taxon>
        <taxon>Euplotida</taxon>
        <taxon>Euplotidae</taxon>
        <taxon>Moneuplotes</taxon>
    </lineage>
</organism>
<dbReference type="SMART" id="SM00714">
    <property type="entry name" value="LITAF"/>
    <property type="match status" value="1"/>
</dbReference>